<comment type="function">
    <text evidence="1">Catalyzes oxygen-dependent 5-hydroxyuridine (ho5U) modification at position 34 in tRNAs.</text>
</comment>
<dbReference type="InterPro" id="IPR022111">
    <property type="entry name" value="Rhodanese_C"/>
</dbReference>
<dbReference type="EC" id="1.14.-.-" evidence="1"/>
<dbReference type="InterPro" id="IPR040503">
    <property type="entry name" value="TRHO_N"/>
</dbReference>
<dbReference type="Pfam" id="PF12368">
    <property type="entry name" value="Rhodanese_C"/>
    <property type="match status" value="1"/>
</dbReference>
<organism evidence="3 4">
    <name type="scientific">Gordonia paraffinivorans</name>
    <dbReference type="NCBI Taxonomy" id="175628"/>
    <lineage>
        <taxon>Bacteria</taxon>
        <taxon>Bacillati</taxon>
        <taxon>Actinomycetota</taxon>
        <taxon>Actinomycetes</taxon>
        <taxon>Mycobacteriales</taxon>
        <taxon>Gordoniaceae</taxon>
        <taxon>Gordonia</taxon>
    </lineage>
</organism>
<dbReference type="InterPro" id="IPR001763">
    <property type="entry name" value="Rhodanese-like_dom"/>
</dbReference>
<comment type="caution">
    <text evidence="3">The sequence shown here is derived from an EMBL/GenBank/DDBJ whole genome shotgun (WGS) entry which is preliminary data.</text>
</comment>
<name>A0ABD7UXZ2_9ACTN</name>
<gene>
    <name evidence="1" type="primary">trhO</name>
    <name evidence="3" type="ORF">NCTC8139_00378</name>
</gene>
<proteinExistence type="inferred from homology"/>
<comment type="similarity">
    <text evidence="1">Belongs to the TrhO family.</text>
</comment>
<accession>A0ABD7UXZ2</accession>
<dbReference type="Proteomes" id="UP000360750">
    <property type="component" value="Unassembled WGS sequence"/>
</dbReference>
<dbReference type="EMBL" id="CAACYD010000003">
    <property type="protein sequence ID" value="VFA81322.1"/>
    <property type="molecule type" value="Genomic_DNA"/>
</dbReference>
<evidence type="ECO:0000259" key="2">
    <source>
        <dbReference type="PROSITE" id="PS50206"/>
    </source>
</evidence>
<dbReference type="Gene3D" id="3.30.70.100">
    <property type="match status" value="1"/>
</dbReference>
<dbReference type="PROSITE" id="PS50206">
    <property type="entry name" value="RHODANESE_3"/>
    <property type="match status" value="1"/>
</dbReference>
<dbReference type="Pfam" id="PF00581">
    <property type="entry name" value="Rhodanese"/>
    <property type="match status" value="1"/>
</dbReference>
<reference evidence="3 4" key="1">
    <citation type="submission" date="2019-02" db="EMBL/GenBank/DDBJ databases">
        <authorList>
            <consortium name="Pathogen Informatics"/>
        </authorList>
    </citation>
    <scope>NUCLEOTIDE SEQUENCE [LARGE SCALE GENOMIC DNA]</scope>
    <source>
        <strain evidence="3 4">3012STDY6756503</strain>
    </source>
</reference>
<dbReference type="InterPro" id="IPR036873">
    <property type="entry name" value="Rhodanese-like_dom_sf"/>
</dbReference>
<dbReference type="PANTHER" id="PTHR43268:SF6">
    <property type="entry name" value="THIOSULFATE SULFURTRANSFERASE_RHODANESE-LIKE DOMAIN-CONTAINING PROTEIN 2"/>
    <property type="match status" value="1"/>
</dbReference>
<evidence type="ECO:0000256" key="1">
    <source>
        <dbReference type="HAMAP-Rule" id="MF_00469"/>
    </source>
</evidence>
<dbReference type="NCBIfam" id="NF001134">
    <property type="entry name" value="PRK00142.1-2"/>
    <property type="match status" value="1"/>
</dbReference>
<feature type="domain" description="Rhodanese" evidence="2">
    <location>
        <begin position="130"/>
        <end position="225"/>
    </location>
</feature>
<dbReference type="SUPFAM" id="SSF52821">
    <property type="entry name" value="Rhodanese/Cell cycle control phosphatase"/>
    <property type="match status" value="1"/>
</dbReference>
<dbReference type="Pfam" id="PF17773">
    <property type="entry name" value="UPF0176_N"/>
    <property type="match status" value="1"/>
</dbReference>
<dbReference type="AlphaFoldDB" id="A0ABD7UXZ2"/>
<sequence length="281" mass="31145">MSTPKIVLFYVFVPLPDPEAIRLWQQSVCESLGLRGRIIVSRQGINATVGGDIRDVKRYVRATKSYPGFADADIKWSDGTGDDFPRLSVRTRPEIVTFGVPDEIEVDENGVVGGGVRLAPDDVHRLVEERGDEVVFFDGRNEIEAQVGRFEGAVVTKARTTRDFVPLIESGAYDHLKDRPVVTYCTGGVRCEVLTAVMRKRGFNEVYQLDGGIVRYGERFRDKGLWRGSLFVFDNRMSMTFSDEAEDIGTCVECGASTSNVANHPDREGRDLAVICPACLG</sequence>
<keyword evidence="1" id="KW-0560">Oxidoreductase</keyword>
<comment type="catalytic activity">
    <reaction evidence="1">
        <text>uridine(34) in tRNA + AH2 + O2 = 5-hydroxyuridine(34) in tRNA + A + H2O</text>
        <dbReference type="Rhea" id="RHEA:64224"/>
        <dbReference type="Rhea" id="RHEA-COMP:11727"/>
        <dbReference type="Rhea" id="RHEA-COMP:13381"/>
        <dbReference type="ChEBI" id="CHEBI:13193"/>
        <dbReference type="ChEBI" id="CHEBI:15377"/>
        <dbReference type="ChEBI" id="CHEBI:15379"/>
        <dbReference type="ChEBI" id="CHEBI:17499"/>
        <dbReference type="ChEBI" id="CHEBI:65315"/>
        <dbReference type="ChEBI" id="CHEBI:136877"/>
    </reaction>
</comment>
<dbReference type="InterPro" id="IPR020936">
    <property type="entry name" value="TrhO"/>
</dbReference>
<evidence type="ECO:0000313" key="3">
    <source>
        <dbReference type="EMBL" id="VFA81322.1"/>
    </source>
</evidence>
<dbReference type="GO" id="GO:0006400">
    <property type="term" value="P:tRNA modification"/>
    <property type="evidence" value="ECO:0007669"/>
    <property type="project" value="UniProtKB-UniRule"/>
</dbReference>
<dbReference type="GeneID" id="60748430"/>
<dbReference type="PANTHER" id="PTHR43268">
    <property type="entry name" value="THIOSULFATE SULFURTRANSFERASE/RHODANESE-LIKE DOMAIN-CONTAINING PROTEIN 2"/>
    <property type="match status" value="1"/>
</dbReference>
<dbReference type="HAMAP" id="MF_00469">
    <property type="entry name" value="TrhO"/>
    <property type="match status" value="1"/>
</dbReference>
<keyword evidence="1" id="KW-0819">tRNA processing</keyword>
<dbReference type="RefSeq" id="WP_131733286.1">
    <property type="nucleotide sequence ID" value="NZ_CAACYD010000003.1"/>
</dbReference>
<dbReference type="SMART" id="SM00450">
    <property type="entry name" value="RHOD"/>
    <property type="match status" value="1"/>
</dbReference>
<dbReference type="GO" id="GO:0016705">
    <property type="term" value="F:oxidoreductase activity, acting on paired donors, with incorporation or reduction of molecular oxygen"/>
    <property type="evidence" value="ECO:0007669"/>
    <property type="project" value="UniProtKB-UniRule"/>
</dbReference>
<dbReference type="Gene3D" id="3.40.250.10">
    <property type="entry name" value="Rhodanese-like domain"/>
    <property type="match status" value="1"/>
</dbReference>
<evidence type="ECO:0000313" key="4">
    <source>
        <dbReference type="Proteomes" id="UP000360750"/>
    </source>
</evidence>
<protein>
    <recommendedName>
        <fullName evidence="1">tRNA uridine(34) hydroxylase</fullName>
        <ecNumber evidence="1">1.14.-.-</ecNumber>
    </recommendedName>
    <alternativeName>
        <fullName evidence="1">tRNA hydroxylation protein O</fullName>
    </alternativeName>
</protein>